<dbReference type="Proteomes" id="UP000461730">
    <property type="component" value="Unassembled WGS sequence"/>
</dbReference>
<evidence type="ECO:0000313" key="3">
    <source>
        <dbReference type="EMBL" id="MVT10238.1"/>
    </source>
</evidence>
<organism evidence="3 4">
    <name type="scientific">Chitinophaga tropicalis</name>
    <dbReference type="NCBI Taxonomy" id="2683588"/>
    <lineage>
        <taxon>Bacteria</taxon>
        <taxon>Pseudomonadati</taxon>
        <taxon>Bacteroidota</taxon>
        <taxon>Chitinophagia</taxon>
        <taxon>Chitinophagales</taxon>
        <taxon>Chitinophagaceae</taxon>
        <taxon>Chitinophaga</taxon>
    </lineage>
</organism>
<feature type="region of interest" description="Disordered" evidence="1">
    <location>
        <begin position="2879"/>
        <end position="2901"/>
    </location>
</feature>
<reference evidence="3 4" key="1">
    <citation type="submission" date="2019-12" db="EMBL/GenBank/DDBJ databases">
        <title>Chitinophaga sp. strain ysch24 (GDMCC 1.1355), whole genome shotgun sequence.</title>
        <authorList>
            <person name="Zhang X."/>
        </authorList>
    </citation>
    <scope>NUCLEOTIDE SEQUENCE [LARGE SCALE GENOMIC DNA]</scope>
    <source>
        <strain evidence="4">ysch24</strain>
    </source>
</reference>
<evidence type="ECO:0000259" key="2">
    <source>
        <dbReference type="Pfam" id="PF20248"/>
    </source>
</evidence>
<keyword evidence="4" id="KW-1185">Reference proteome</keyword>
<comment type="caution">
    <text evidence="3">The sequence shown here is derived from an EMBL/GenBank/DDBJ whole genome shotgun (WGS) entry which is preliminary data.</text>
</comment>
<accession>A0A7K1U7A5</accession>
<dbReference type="InterPro" id="IPR046538">
    <property type="entry name" value="DUF6603"/>
</dbReference>
<dbReference type="RefSeq" id="WP_157307685.1">
    <property type="nucleotide sequence ID" value="NZ_WRXN01000008.1"/>
</dbReference>
<sequence>MDKTSSTRKKALARVYTVPVSMPERDLEDNNSITFTGLDPILGSLGVLIGLLSAKPGPGNSTIYELNPSWFTDPITNIRNGVTVNPQQFESLLSQVLGQVGGSALGIPVQDPALLGTWYPIKNGETPTGFYIVSYIKGEGEQAETVLGLGVLNTWNVPDTSPLLKVNVWGLLPFVRIGNGSFNITFDSPGYPISIGISAEGGVKDQPLVNIAGLSFDGVKFSAMVDLPAADPFSVSLEVLSLKLPGELLPSNRSLADLLAVSGQEILDIASNLFIGALTYVFPGQDQRIRYISSLFGLSKTVPGLPDVKLPLLEWYDLFKAASDPVAYPGGVKALFFNWFNALCTDSEQLKAWITSLAGFLGNDQLTITGTGTRIDPYAVTILSVNSVGQLAFTVATDVADGGLRYFYPGLSLKGNNIPLGTSDTVFVIGASLELGSFGLSEQAVTASPNISFLFHFNLNNKTAGTPLIAYDGYSFGSLSGGLQLGTGGKIVPQFLLNTVITPDSQYDSINLLSPGELANAGAAVLSEALSALIGVGQKSFSDNIAALIGLIAPASAGAGWPSTLVPPFSPAGMVTSILNPVSALADYYSSVLSYAQQVDGKAAFSWMVNELALLLQVAADGSTITVDGDGTPTTPWKAGISLNGNNLPAYVTAYQQAVDGVTTLVLGVELMPVITIGSIQIAPSLNIDAVSITFPHGDNGIIADWLPQIAAKLTLPQGITTPSIAGVVVSVSKAQLSAQWARTGGWSWSMYVDAPTLIVDGQNIVLGQSLNFSKLKDLEDLVRNSQQTFNPFLVAALGAVLTRFETRAGLLMTGALGLLPDISKSPIFPQGLQWQGFPQLSISNLSDPWPDIRNQLAAAFNTTQTADSLLSLLSWTINNSMTTAPAIKGTGTFDDPYSTPLPKGFEAIFWYDTADKILGIGAGRTDSWAYQQVSVDLSTRLNGIKYSLQNGTFVLDQQAPSLSFLCTLYNPGGLLVNLPASIGSLEKAIIGFNINLSGGSIKFTPVVTLVNITIPGQQVATYTLQDFLSANFHASLQSAFLAMLNAGIQKAIAEVKEKPLFQTAYGLLEMLGLALERIPTRDAADQLYGINSAGWNALLANFDTFIDTQLQQLLSLEAEREVLFSFIAEVLQTNLPEFPTAALELLSGLDICGPAEEGYPLYPQALLEVVSNPVTALKTRFEALFAASNTEELKTLIAELTKYIPDIQFGNFTFGADGKGVVSLRVLPQYAFTLGGLLNITGGIQMDLNNRQLTAALDLYCPKVGFTLDNNIILKFLNDTPEVLFTSALIWGDSTKPSAVPLQLIPFKTDAFLDQVAYLAPVYTLNIMLNAVFEEQLVRKYPLVQQVFKGLGLVQELLPAGKVNGRAIGQQSEPELWQMYSLLGILKDPLGWLLSDQVLGDNGKFSIAKLAAMLGKLPAVSSSNGISIAPVTNGTSITGLPYGFEVNITGADQKAAFSFAAKDINIADDLGILNKLSFGVTLDQNYQPAFAGELTLSSGSKLPVAFYTNTGYNEAFFLKIGQGSASAPSGVSLQLLPFLGWGSLLGQAASLAAAALINQLVPTLLQKLSAAGASDFVNRLTTFGNLVDVQTLVNNIINALNPAVRGGKTQLDLLEDVEAVALAWLKGLFTTAKAPDTVDAIIAMLSGVLSGLSRDNGCLLYKPSDQLPITIKTGLNSDSLLGLWVQLNLPSTQLLRIDIADTGVGVNTADGTVHFNFGFHALVPLDGTTGPELSLSYVPGQSFTLDFDPLGDAADFSKQSDLCRELLPSFFPGDGDLGAKVGSWLLDVIKIVLPRYVSVLVLNIDKIKTWLETPIVAAANAPTPALLLEAMSLIVNENNRYSLNTIDNLSKLTPGSFFGNLLLTLMKNKLTLLTFGTDNKGSIVIGPKDGTPDYYGVRLVAPNLKLAAIPNLVLQLGDNTPGNDEWIVKSGGKPGDPGIGFYLPVKSDNGNVSVDFGLFMMMLYNLGFDFIGTDGKPLVDLSRFKIGKVQPRAIFGLDFKGSNAPDVYFGAAVTLDDIRISLSPAELASGGGNNPIANNILGSGTTNKNTNPPTDPAFSVTTAYSSKLWVNLKSSSGNGNEVILPVQRGFGPLYIDSLGLGWEDQQKLLKFLFTGSVDLAGLKASVIGLRVGVPVTTPTDFGAYTVDLDGLDISFRGGAVEINGGFVKTEITDGGNTYVSYNGIAVIKAGTFSLMALGSYAEVPVSPNPGADTAPSLFIFAVLNAPLGGVPAFFITGVAAGFSFNRSIQIPNITEVQDFPLLKGLVDGSFAEGEDPGKALVALSAVVKPEVGQYWLAAGIKFTSFELITSSALLFFSFGKDWEVNLLGLSFASLPPRIPKSLALAYFELAIKVSFKPELGIISAEAQLTPNSFVLSNDCKVTGGFAFFLWYKTIVTKDYTIPAGDFVISLGGYHPSFQKPVYYPEVPRLGLQWKMDISVGSISIGGGAYFALCPTAVMAGGYINVAYQLGPLKAWLSAYANFLIEWKPFYFNVDIGITVGASFGTTIAGISLTIKAELGAQLHLEGPPTHGHVHVDWYVISFTIPIGSGTTATDNKNLTWAAFADSFLPAPEISETRSRSGVRLLNADPVQQVVKWAAEAGLQSENNNLWSIQPYPFSFSLKTSIPASLTTVANSDYSQQGIKVGVRPMGMVTDLNSPLTITITNAKGEQVNLKERNIRISAFSNGAPGALWSKDGLNKRQPPDPSKMLIPDASFGLVFDGDQYVFIGEVIPFPIINLAYTLGDPKLLPFKNTPGYPAAQRYPDSDQATAYQVIMNSIMTQATIAKRNEVYAALQLSSIEAPLDPDLTVMASSANFILQALPVIARIGIYQNGGVPEAAKQVNRSATRSFAAPAEAPLVEPRLLGMLKRYKVKRNTDTATRGTGRSLGVKSSWQHTGGLTRKNIPQSQAMKRGLAANTRTLYDGSVALWAIDNRALTTLQLDGNLPVRVISFDAHGAILSYRYVAGEKSFALPQGAAQVAVQGYEADGSMITGWQKDTHLSKVNEVWALGDAAMIRVQNSQRIRVRSAHADAGVIDTAKLLRENYVLGLDDQPVKGWIQAVFPEGTKYLGVKVDKDAAPDVWIAANSIPGGSGAKSELVKKVVLTNGFLFIYQVPAGNTQVEFYGVLATVRDQDSQITGMYGFSELPKNAKTKLKDLSLNNAGLDLSAATVSTVKISIQSKL</sequence>
<name>A0A7K1U7A5_9BACT</name>
<evidence type="ECO:0000313" key="4">
    <source>
        <dbReference type="Proteomes" id="UP000461730"/>
    </source>
</evidence>
<feature type="domain" description="DUF6603" evidence="2">
    <location>
        <begin position="2087"/>
        <end position="2582"/>
    </location>
</feature>
<dbReference type="EMBL" id="WRXN01000008">
    <property type="protein sequence ID" value="MVT10238.1"/>
    <property type="molecule type" value="Genomic_DNA"/>
</dbReference>
<proteinExistence type="predicted"/>
<evidence type="ECO:0000256" key="1">
    <source>
        <dbReference type="SAM" id="MobiDB-lite"/>
    </source>
</evidence>
<dbReference type="Pfam" id="PF20248">
    <property type="entry name" value="DUF6603"/>
    <property type="match status" value="1"/>
</dbReference>
<protein>
    <recommendedName>
        <fullName evidence="2">DUF6603 domain-containing protein</fullName>
    </recommendedName>
</protein>
<gene>
    <name evidence="3" type="ORF">GO493_18345</name>
</gene>